<keyword evidence="2" id="KW-1185">Reference proteome</keyword>
<evidence type="ECO:0000313" key="1">
    <source>
        <dbReference type="EMBL" id="EKU27738.1"/>
    </source>
</evidence>
<organism evidence="1 2">
    <name type="scientific">Catellicoccus marimammalium M35/04/3</name>
    <dbReference type="NCBI Taxonomy" id="1234409"/>
    <lineage>
        <taxon>Bacteria</taxon>
        <taxon>Bacillati</taxon>
        <taxon>Bacillota</taxon>
        <taxon>Bacilli</taxon>
        <taxon>Lactobacillales</taxon>
        <taxon>Enterococcaceae</taxon>
        <taxon>Catellicoccus</taxon>
    </lineage>
</organism>
<gene>
    <name evidence="1" type="ORF">C683_0319</name>
</gene>
<dbReference type="AlphaFoldDB" id="K8ZMH2"/>
<accession>K8ZMH2</accession>
<comment type="caution">
    <text evidence="1">The sequence shown here is derived from an EMBL/GenBank/DDBJ whole genome shotgun (WGS) entry which is preliminary data.</text>
</comment>
<reference evidence="1 2" key="1">
    <citation type="journal article" date="2013" name="Genome Announc.">
        <title>Draft Genome Sequence of Catellicoccus marimammalium, a Novel Species Commonly Found in Gull Feces.</title>
        <authorList>
            <person name="Weigand M.R."/>
            <person name="Ryu H."/>
            <person name="Bozcek L."/>
            <person name="Konstantinidis K.T."/>
            <person name="Santo Domingo J.W."/>
        </authorList>
    </citation>
    <scope>NUCLEOTIDE SEQUENCE [LARGE SCALE GENOMIC DNA]</scope>
    <source>
        <strain evidence="1 2">M35/04/3</strain>
    </source>
</reference>
<proteinExistence type="predicted"/>
<dbReference type="EMBL" id="AMYT01000010">
    <property type="protein sequence ID" value="EKU27738.1"/>
    <property type="molecule type" value="Genomic_DNA"/>
</dbReference>
<sequence>MATKLELGKKYRMSQNIIQDPEDNTVNLFKGEILEVKDKDYLLENHIPYATVLAIIYCEEGYKEIVALEECLARVVEDIE</sequence>
<name>K8ZMH2_9ENTE</name>
<protein>
    <submittedName>
        <fullName evidence="1">Uncharacterized protein</fullName>
    </submittedName>
</protein>
<evidence type="ECO:0000313" key="2">
    <source>
        <dbReference type="Proteomes" id="UP000016057"/>
    </source>
</evidence>
<dbReference type="Proteomes" id="UP000016057">
    <property type="component" value="Unassembled WGS sequence"/>
</dbReference>
<dbReference type="RefSeq" id="WP_009488600.1">
    <property type="nucleotide sequence ID" value="NZ_AMYT01000010.1"/>
</dbReference>